<gene>
    <name evidence="2" type="ORF">HHO47_10230</name>
</gene>
<dbReference type="InterPro" id="IPR026950">
    <property type="entry name" value="Caps_assemb_Wzi"/>
</dbReference>
<dbReference type="EMBL" id="JABBMT010000013">
    <property type="protein sequence ID" value="NMM41191.1"/>
    <property type="molecule type" value="Genomic_DNA"/>
</dbReference>
<evidence type="ECO:0000313" key="2">
    <source>
        <dbReference type="EMBL" id="NMM41191.1"/>
    </source>
</evidence>
<organism evidence="2 3">
    <name type="scientific">Pseudoalteromonas arctica</name>
    <dbReference type="NCBI Taxonomy" id="394751"/>
    <lineage>
        <taxon>Bacteria</taxon>
        <taxon>Pseudomonadati</taxon>
        <taxon>Pseudomonadota</taxon>
        <taxon>Gammaproteobacteria</taxon>
        <taxon>Alteromonadales</taxon>
        <taxon>Pseudoalteromonadaceae</taxon>
        <taxon>Pseudoalteromonas</taxon>
    </lineage>
</organism>
<comment type="caution">
    <text evidence="2">The sequence shown here is derived from an EMBL/GenBank/DDBJ whole genome shotgun (WGS) entry which is preliminary data.</text>
</comment>
<keyword evidence="3" id="KW-1185">Reference proteome</keyword>
<dbReference type="InterPro" id="IPR038636">
    <property type="entry name" value="Wzi_sf"/>
</dbReference>
<dbReference type="Gene3D" id="2.40.160.130">
    <property type="entry name" value="Capsule assembly protein Wzi"/>
    <property type="match status" value="1"/>
</dbReference>
<keyword evidence="1" id="KW-0732">Signal</keyword>
<evidence type="ECO:0000313" key="3">
    <source>
        <dbReference type="Proteomes" id="UP000570493"/>
    </source>
</evidence>
<feature type="signal peptide" evidence="1">
    <location>
        <begin position="1"/>
        <end position="23"/>
    </location>
</feature>
<dbReference type="AlphaFoldDB" id="A0A7Y0DUW5"/>
<dbReference type="Proteomes" id="UP000570493">
    <property type="component" value="Unassembled WGS sequence"/>
</dbReference>
<dbReference type="RefSeq" id="WP_169020223.1">
    <property type="nucleotide sequence ID" value="NZ_JABBMT010000013.1"/>
</dbReference>
<protein>
    <submittedName>
        <fullName evidence="2">Capsule assembly Wzi family protein</fullName>
    </submittedName>
</protein>
<evidence type="ECO:0000256" key="1">
    <source>
        <dbReference type="SAM" id="SignalP"/>
    </source>
</evidence>
<name>A0A7Y0DUW5_9GAMM</name>
<reference evidence="2" key="1">
    <citation type="submission" date="2020-04" db="EMBL/GenBank/DDBJ databases">
        <title>Genome Sequencing for Pseudoaltermonas arctica.</title>
        <authorList>
            <person name="Elkins N.S."/>
        </authorList>
    </citation>
    <scope>NUCLEOTIDE SEQUENCE [LARGE SCALE GENOMIC DNA]</scope>
    <source>
        <strain evidence="2">NEC-BIFX-2020_0012</strain>
    </source>
</reference>
<proteinExistence type="predicted"/>
<accession>A0A7Y0DUW5</accession>
<sequence length="496" mass="56134">MKFKLIKGVVLTSFMSCALPSLATPTAYLPIGMDAQLDHQLDTLFALTSGTPMTKPYRLKEVAAALTKLQNSQPSLVAAIRAKIKPYQGSDDITRVGVKLRADGDNATKLANQRGVSSDEWGQVFFEGIWRPNDYTLMQVGVDYRAKQNKFVNYNSFVSFAGNDLQLNIGYKEHWFSPFKQSAQIISTNARTSPSISLGMVAPAHNWWNFDFELYYSELEHVEKGILYQNELHDGTPRLAGTHISLEPVEGWKIGINRMMQFGGGPRDVGFSDVVKAFFDPAGNDNAGMVEGGRDNELGDQYVTITSSINFDWGMPTEFYFEYGGEDTKNHKNYQFGNTVANVGLFLPQLTKELSLRYEYTNMHSLWYVNQVYPTYGNTKDGFSTGHFAADQRYLNEHAEGPLNVYADAPPTQVHSVELVYNENFSSMWRAKVTSIENKSNYLNEWGQTTADYEQAIELQISNNRKWQEYNIETTLTYGEDVFGDNYTWLSVALFW</sequence>
<feature type="chain" id="PRO_5031335624" evidence="1">
    <location>
        <begin position="24"/>
        <end position="496"/>
    </location>
</feature>
<dbReference type="Pfam" id="PF14052">
    <property type="entry name" value="Caps_assemb_Wzi"/>
    <property type="match status" value="1"/>
</dbReference>